<gene>
    <name evidence="2" type="ORF">ACFSC0_21070</name>
</gene>
<evidence type="ECO:0008006" key="4">
    <source>
        <dbReference type="Google" id="ProtNLM"/>
    </source>
</evidence>
<keyword evidence="1" id="KW-0732">Signal</keyword>
<keyword evidence="3" id="KW-1185">Reference proteome</keyword>
<accession>A0ABW4N6X4</accession>
<reference evidence="3" key="1">
    <citation type="journal article" date="2019" name="Int. J. Syst. Evol. Microbiol.">
        <title>The Global Catalogue of Microorganisms (GCM) 10K type strain sequencing project: providing services to taxonomists for standard genome sequencing and annotation.</title>
        <authorList>
            <consortium name="The Broad Institute Genomics Platform"/>
            <consortium name="The Broad Institute Genome Sequencing Center for Infectious Disease"/>
            <person name="Wu L."/>
            <person name="Ma J."/>
        </authorList>
    </citation>
    <scope>NUCLEOTIDE SEQUENCE [LARGE SCALE GENOMIC DNA]</scope>
    <source>
        <strain evidence="3">DFY28</strain>
    </source>
</reference>
<protein>
    <recommendedName>
        <fullName evidence="4">DUF3108 domain-containing protein</fullName>
    </recommendedName>
</protein>
<dbReference type="Proteomes" id="UP001597237">
    <property type="component" value="Unassembled WGS sequence"/>
</dbReference>
<evidence type="ECO:0000313" key="3">
    <source>
        <dbReference type="Proteomes" id="UP001597237"/>
    </source>
</evidence>
<feature type="chain" id="PRO_5045497744" description="DUF3108 domain-containing protein" evidence="1">
    <location>
        <begin position="24"/>
        <end position="247"/>
    </location>
</feature>
<evidence type="ECO:0000313" key="2">
    <source>
        <dbReference type="EMBL" id="MFD1785898.1"/>
    </source>
</evidence>
<proteinExistence type="predicted"/>
<dbReference type="RefSeq" id="WP_377283474.1">
    <property type="nucleotide sequence ID" value="NZ_JBHRSI010000009.1"/>
</dbReference>
<organism evidence="2 3">
    <name type="scientific">Phenylobacterium terrae</name>
    <dbReference type="NCBI Taxonomy" id="2665495"/>
    <lineage>
        <taxon>Bacteria</taxon>
        <taxon>Pseudomonadati</taxon>
        <taxon>Pseudomonadota</taxon>
        <taxon>Alphaproteobacteria</taxon>
        <taxon>Caulobacterales</taxon>
        <taxon>Caulobacteraceae</taxon>
        <taxon>Phenylobacterium</taxon>
    </lineage>
</organism>
<evidence type="ECO:0000256" key="1">
    <source>
        <dbReference type="SAM" id="SignalP"/>
    </source>
</evidence>
<sequence>MVRAIARILALAAAAAAAPSALAAQPAAAPLTLTLHYEGRLHVKVLEARSDHVVERTRFRAGARVKSAGALGFIKPYSILAQSTGAVAAGRPLARRFTQAEGRKQRAVAFPQKDGSADPLTQILGLMLTPASGNPCRGRLAFFDGKQRYDLTFAPAGAGRLLRSQQGLKLGPAVRCRLTFHPIRGLGGSRRKSPVLTGEAFATFARAPAADVWVLTDVAIGTVVGQAHVSLSGLSTRGSRAAALGAR</sequence>
<comment type="caution">
    <text evidence="2">The sequence shown here is derived from an EMBL/GenBank/DDBJ whole genome shotgun (WGS) entry which is preliminary data.</text>
</comment>
<feature type="signal peptide" evidence="1">
    <location>
        <begin position="1"/>
        <end position="23"/>
    </location>
</feature>
<dbReference type="EMBL" id="JBHUEY010000012">
    <property type="protein sequence ID" value="MFD1785898.1"/>
    <property type="molecule type" value="Genomic_DNA"/>
</dbReference>
<name>A0ABW4N6X4_9CAUL</name>